<name>A0A0F9FI15_9ZZZZ</name>
<evidence type="ECO:0000256" key="1">
    <source>
        <dbReference type="SAM" id="MobiDB-lite"/>
    </source>
</evidence>
<dbReference type="AlphaFoldDB" id="A0A0F9FI15"/>
<dbReference type="EMBL" id="LAZR01021229">
    <property type="protein sequence ID" value="KKL86049.1"/>
    <property type="molecule type" value="Genomic_DNA"/>
</dbReference>
<accession>A0A0F9FI15</accession>
<reference evidence="2" key="1">
    <citation type="journal article" date="2015" name="Nature">
        <title>Complex archaea that bridge the gap between prokaryotes and eukaryotes.</title>
        <authorList>
            <person name="Spang A."/>
            <person name="Saw J.H."/>
            <person name="Jorgensen S.L."/>
            <person name="Zaremba-Niedzwiedzka K."/>
            <person name="Martijn J."/>
            <person name="Lind A.E."/>
            <person name="van Eijk R."/>
            <person name="Schleper C."/>
            <person name="Guy L."/>
            <person name="Ettema T.J."/>
        </authorList>
    </citation>
    <scope>NUCLEOTIDE SEQUENCE</scope>
</reference>
<feature type="compositionally biased region" description="Basic residues" evidence="1">
    <location>
        <begin position="1"/>
        <end position="11"/>
    </location>
</feature>
<evidence type="ECO:0000313" key="2">
    <source>
        <dbReference type="EMBL" id="KKL86049.1"/>
    </source>
</evidence>
<feature type="compositionally biased region" description="Basic and acidic residues" evidence="1">
    <location>
        <begin position="12"/>
        <end position="22"/>
    </location>
</feature>
<gene>
    <name evidence="2" type="ORF">LCGC14_1948610</name>
</gene>
<comment type="caution">
    <text evidence="2">The sequence shown here is derived from an EMBL/GenBank/DDBJ whole genome shotgun (WGS) entry which is preliminary data.</text>
</comment>
<feature type="region of interest" description="Disordered" evidence="1">
    <location>
        <begin position="1"/>
        <end position="22"/>
    </location>
</feature>
<sequence>MKKFSKAKRNYKKSERKTMNRADRRTNKISCSYCEYRILKLREEYPNCGLK</sequence>
<organism evidence="2">
    <name type="scientific">marine sediment metagenome</name>
    <dbReference type="NCBI Taxonomy" id="412755"/>
    <lineage>
        <taxon>unclassified sequences</taxon>
        <taxon>metagenomes</taxon>
        <taxon>ecological metagenomes</taxon>
    </lineage>
</organism>
<protein>
    <submittedName>
        <fullName evidence="2">Uncharacterized protein</fullName>
    </submittedName>
</protein>
<proteinExistence type="predicted"/>